<gene>
    <name evidence="2" type="ORF">DN069_04490</name>
</gene>
<evidence type="ECO:0000313" key="3">
    <source>
        <dbReference type="Proteomes" id="UP000248889"/>
    </source>
</evidence>
<dbReference type="SUPFAM" id="SSF52218">
    <property type="entry name" value="Flavoproteins"/>
    <property type="match status" value="1"/>
</dbReference>
<accession>A0A2X0KJF3</accession>
<comment type="caution">
    <text evidence="2">The sequence shown here is derived from an EMBL/GenBank/DDBJ whole genome shotgun (WGS) entry which is preliminary data.</text>
</comment>
<sequence>MPSTPDAPHHARNVLVAYASRGGATAEIARWLAERLRGEEDAPEVTVAEISDDLDPSGYDAVILGSALYEGRWMRSASRFARRHRHELEHVWVWAFSSGPLDDSATTDEVLITHSADRATRRVLARDHVTFGGRLAPDSRGWLAHAMVEGGHGGDFRDRAQIDAYADQIAGELSMLPRLRHPVL</sequence>
<keyword evidence="3" id="KW-1185">Reference proteome</keyword>
<protein>
    <submittedName>
        <fullName evidence="2">Flavodoxin</fullName>
    </submittedName>
</protein>
<evidence type="ECO:0000313" key="2">
    <source>
        <dbReference type="EMBL" id="RAG86850.1"/>
    </source>
</evidence>
<dbReference type="EMBL" id="QKYN01000020">
    <property type="protein sequence ID" value="RAG86850.1"/>
    <property type="molecule type" value="Genomic_DNA"/>
</dbReference>
<dbReference type="InterPro" id="IPR026816">
    <property type="entry name" value="Flavodoxin_dom"/>
</dbReference>
<proteinExistence type="predicted"/>
<dbReference type="Pfam" id="PF12724">
    <property type="entry name" value="Flavodoxin_5"/>
    <property type="match status" value="1"/>
</dbReference>
<dbReference type="InterPro" id="IPR029039">
    <property type="entry name" value="Flavoprotein-like_sf"/>
</dbReference>
<organism evidence="2 3">
    <name type="scientific">Streptacidiphilus pinicola</name>
    <dbReference type="NCBI Taxonomy" id="2219663"/>
    <lineage>
        <taxon>Bacteria</taxon>
        <taxon>Bacillati</taxon>
        <taxon>Actinomycetota</taxon>
        <taxon>Actinomycetes</taxon>
        <taxon>Kitasatosporales</taxon>
        <taxon>Streptomycetaceae</taxon>
        <taxon>Streptacidiphilus</taxon>
    </lineage>
</organism>
<feature type="domain" description="Flavodoxin" evidence="1">
    <location>
        <begin position="15"/>
        <end position="148"/>
    </location>
</feature>
<dbReference type="Gene3D" id="3.40.50.360">
    <property type="match status" value="1"/>
</dbReference>
<name>A0A2X0KJF3_9ACTN</name>
<dbReference type="OrthoDB" id="129384at2"/>
<evidence type="ECO:0000259" key="1">
    <source>
        <dbReference type="Pfam" id="PF12724"/>
    </source>
</evidence>
<reference evidence="2 3" key="1">
    <citation type="submission" date="2018-06" db="EMBL/GenBank/DDBJ databases">
        <title>Streptacidiphilus pinicola sp. nov., isolated from pine grove soil.</title>
        <authorList>
            <person name="Roh S.G."/>
            <person name="Park S."/>
            <person name="Kim M.-K."/>
            <person name="Yun B.-R."/>
            <person name="Park J."/>
            <person name="Kim M.J."/>
            <person name="Kim Y.S."/>
            <person name="Kim S.B."/>
        </authorList>
    </citation>
    <scope>NUCLEOTIDE SEQUENCE [LARGE SCALE GENOMIC DNA]</scope>
    <source>
        <strain evidence="2 3">MMS16-CNU450</strain>
    </source>
</reference>
<dbReference type="Proteomes" id="UP000248889">
    <property type="component" value="Unassembled WGS sequence"/>
</dbReference>
<dbReference type="AlphaFoldDB" id="A0A2X0KJF3"/>